<sequence length="144" mass="17216">MSHYQFSMEKILDWRLDQEDAAKRRLVAVQQKLQQQQTILDELIQENILIKNASLKISQIEILKNQSLYKEMVNEKILRQKNLLTQIESEVQQAQEALMEAHKDKKAMEKLKEKEYIFTIEKEKKEEQKQLDEIATLSYGRTMY</sequence>
<evidence type="ECO:0000256" key="1">
    <source>
        <dbReference type="ARBA" id="ARBA00004413"/>
    </source>
</evidence>
<dbReference type="GO" id="GO:0071973">
    <property type="term" value="P:bacterial-type flagellum-dependent cell motility"/>
    <property type="evidence" value="ECO:0007669"/>
    <property type="project" value="InterPro"/>
</dbReference>
<keyword evidence="11" id="KW-0175">Coiled coil</keyword>
<dbReference type="RefSeq" id="WP_245741756.1">
    <property type="nucleotide sequence ID" value="NZ_FOQE01000001.1"/>
</dbReference>
<keyword evidence="6" id="KW-0145">Chemotaxis</keyword>
<evidence type="ECO:0000256" key="7">
    <source>
        <dbReference type="ARBA" id="ARBA00022795"/>
    </source>
</evidence>
<evidence type="ECO:0000313" key="12">
    <source>
        <dbReference type="EMBL" id="SFH51467.1"/>
    </source>
</evidence>
<reference evidence="12 13" key="1">
    <citation type="submission" date="2016-10" db="EMBL/GenBank/DDBJ databases">
        <authorList>
            <person name="de Groot N.N."/>
        </authorList>
    </citation>
    <scope>NUCLEOTIDE SEQUENCE [LARGE SCALE GENOMIC DNA]</scope>
    <source>
        <strain evidence="12 13">DSM 27630</strain>
    </source>
</reference>
<feature type="coiled-coil region" evidence="11">
    <location>
        <begin position="77"/>
        <end position="114"/>
    </location>
</feature>
<name>A0A1I3AN22_9LACT</name>
<keyword evidence="12" id="KW-0966">Cell projection</keyword>
<evidence type="ECO:0000256" key="9">
    <source>
        <dbReference type="ARBA" id="ARBA00023136"/>
    </source>
</evidence>
<keyword evidence="7" id="KW-1005">Bacterial flagellum biogenesis</keyword>
<organism evidence="12 13">
    <name type="scientific">Pisciglobus halotolerans</name>
    <dbReference type="NCBI Taxonomy" id="745365"/>
    <lineage>
        <taxon>Bacteria</taxon>
        <taxon>Bacillati</taxon>
        <taxon>Bacillota</taxon>
        <taxon>Bacilli</taxon>
        <taxon>Lactobacillales</taxon>
        <taxon>Carnobacteriaceae</taxon>
    </lineage>
</organism>
<keyword evidence="12" id="KW-0969">Cilium</keyword>
<evidence type="ECO:0000256" key="11">
    <source>
        <dbReference type="SAM" id="Coils"/>
    </source>
</evidence>
<dbReference type="GO" id="GO:0006935">
    <property type="term" value="P:chemotaxis"/>
    <property type="evidence" value="ECO:0007669"/>
    <property type="project" value="UniProtKB-KW"/>
</dbReference>
<comment type="similarity">
    <text evidence="2">Belongs to the FliJ family.</text>
</comment>
<evidence type="ECO:0000256" key="3">
    <source>
        <dbReference type="ARBA" id="ARBA00020392"/>
    </source>
</evidence>
<keyword evidence="5" id="KW-1003">Cell membrane</keyword>
<dbReference type="Proteomes" id="UP000198668">
    <property type="component" value="Unassembled WGS sequence"/>
</dbReference>
<evidence type="ECO:0000256" key="10">
    <source>
        <dbReference type="ARBA" id="ARBA00023225"/>
    </source>
</evidence>
<accession>A0A1I3AN22</accession>
<keyword evidence="12" id="KW-0282">Flagellum</keyword>
<dbReference type="Pfam" id="PF02050">
    <property type="entry name" value="FliJ"/>
    <property type="match status" value="1"/>
</dbReference>
<evidence type="ECO:0000256" key="5">
    <source>
        <dbReference type="ARBA" id="ARBA00022475"/>
    </source>
</evidence>
<keyword evidence="4" id="KW-0813">Transport</keyword>
<dbReference type="GO" id="GO:0044781">
    <property type="term" value="P:bacterial-type flagellum organization"/>
    <property type="evidence" value="ECO:0007669"/>
    <property type="project" value="UniProtKB-KW"/>
</dbReference>
<dbReference type="GO" id="GO:0005886">
    <property type="term" value="C:plasma membrane"/>
    <property type="evidence" value="ECO:0007669"/>
    <property type="project" value="UniProtKB-SubCell"/>
</dbReference>
<evidence type="ECO:0000256" key="6">
    <source>
        <dbReference type="ARBA" id="ARBA00022500"/>
    </source>
</evidence>
<comment type="subcellular location">
    <subcellularLocation>
        <location evidence="1">Cell membrane</location>
        <topology evidence="1">Peripheral membrane protein</topology>
        <orientation evidence="1">Cytoplasmic side</orientation>
    </subcellularLocation>
</comment>
<evidence type="ECO:0000256" key="4">
    <source>
        <dbReference type="ARBA" id="ARBA00022448"/>
    </source>
</evidence>
<dbReference type="EMBL" id="FOQE01000001">
    <property type="protein sequence ID" value="SFH51467.1"/>
    <property type="molecule type" value="Genomic_DNA"/>
</dbReference>
<dbReference type="AlphaFoldDB" id="A0A1I3AN22"/>
<keyword evidence="13" id="KW-1185">Reference proteome</keyword>
<gene>
    <name evidence="12" type="ORF">SAMN04489868_10163</name>
</gene>
<dbReference type="InterPro" id="IPR053716">
    <property type="entry name" value="Flag_assembly_chemotaxis_eff"/>
</dbReference>
<evidence type="ECO:0000313" key="13">
    <source>
        <dbReference type="Proteomes" id="UP000198668"/>
    </source>
</evidence>
<evidence type="ECO:0000256" key="2">
    <source>
        <dbReference type="ARBA" id="ARBA00010004"/>
    </source>
</evidence>
<dbReference type="GO" id="GO:0009288">
    <property type="term" value="C:bacterial-type flagellum"/>
    <property type="evidence" value="ECO:0007669"/>
    <property type="project" value="InterPro"/>
</dbReference>
<dbReference type="NCBIfam" id="TIGR02473">
    <property type="entry name" value="flagell_FliJ"/>
    <property type="match status" value="1"/>
</dbReference>
<protein>
    <recommendedName>
        <fullName evidence="3">Flagellar FliJ protein</fullName>
    </recommendedName>
</protein>
<dbReference type="Gene3D" id="1.10.287.1700">
    <property type="match status" value="1"/>
</dbReference>
<keyword evidence="10" id="KW-1006">Bacterial flagellum protein export</keyword>
<dbReference type="InterPro" id="IPR012823">
    <property type="entry name" value="Flagell_FliJ"/>
</dbReference>
<keyword evidence="8" id="KW-0653">Protein transport</keyword>
<proteinExistence type="inferred from homology"/>
<dbReference type="GO" id="GO:0015031">
    <property type="term" value="P:protein transport"/>
    <property type="evidence" value="ECO:0007669"/>
    <property type="project" value="UniProtKB-KW"/>
</dbReference>
<evidence type="ECO:0000256" key="8">
    <source>
        <dbReference type="ARBA" id="ARBA00022927"/>
    </source>
</evidence>
<keyword evidence="9" id="KW-0472">Membrane</keyword>